<evidence type="ECO:0000256" key="1">
    <source>
        <dbReference type="ARBA" id="ARBA00004672"/>
    </source>
</evidence>
<keyword evidence="3" id="KW-0436">Ligase</keyword>
<name>X1PGH0_9ZZZZ</name>
<dbReference type="Gene3D" id="3.30.470.20">
    <property type="entry name" value="ATP-grasp fold, B domain"/>
    <property type="match status" value="1"/>
</dbReference>
<evidence type="ECO:0000256" key="2">
    <source>
        <dbReference type="ARBA" id="ARBA00012217"/>
    </source>
</evidence>
<keyword evidence="6" id="KW-0067">ATP-binding</keyword>
<comment type="pathway">
    <text evidence="1">Purine metabolism; IMP biosynthesis via de novo pathway; 5-amino-1-(5-phospho-D-ribosyl)imidazole-4-carboxamide from 5-amino-1-(5-phospho-D-ribosyl)imidazole-4-carboxylate: step 1/2.</text>
</comment>
<organism evidence="9">
    <name type="scientific">marine sediment metagenome</name>
    <dbReference type="NCBI Taxonomy" id="412755"/>
    <lineage>
        <taxon>unclassified sequences</taxon>
        <taxon>metagenomes</taxon>
        <taxon>ecological metagenomes</taxon>
    </lineage>
</organism>
<evidence type="ECO:0000256" key="6">
    <source>
        <dbReference type="ARBA" id="ARBA00022840"/>
    </source>
</evidence>
<dbReference type="GO" id="GO:0006189">
    <property type="term" value="P:'de novo' IMP biosynthetic process"/>
    <property type="evidence" value="ECO:0007669"/>
    <property type="project" value="UniProtKB-UniPathway"/>
</dbReference>
<dbReference type="EC" id="6.3.2.6" evidence="2"/>
<evidence type="ECO:0000313" key="9">
    <source>
        <dbReference type="EMBL" id="GAI55422.1"/>
    </source>
</evidence>
<dbReference type="EMBL" id="BARV01039238">
    <property type="protein sequence ID" value="GAI55422.1"/>
    <property type="molecule type" value="Genomic_DNA"/>
</dbReference>
<evidence type="ECO:0000259" key="8">
    <source>
        <dbReference type="Pfam" id="PF01259"/>
    </source>
</evidence>
<dbReference type="Pfam" id="PF01259">
    <property type="entry name" value="SAICAR_synt"/>
    <property type="match status" value="1"/>
</dbReference>
<dbReference type="PANTHER" id="PTHR43700">
    <property type="entry name" value="PHOSPHORIBOSYLAMINOIMIDAZOLE-SUCCINOCARBOXAMIDE SYNTHASE"/>
    <property type="match status" value="1"/>
</dbReference>
<protein>
    <recommendedName>
        <fullName evidence="2">phosphoribosylaminoimidazolesuccinocarboxamide synthase</fullName>
        <ecNumber evidence="2">6.3.2.6</ecNumber>
    </recommendedName>
</protein>
<dbReference type="GO" id="GO:0005737">
    <property type="term" value="C:cytoplasm"/>
    <property type="evidence" value="ECO:0007669"/>
    <property type="project" value="TreeGrafter"/>
</dbReference>
<evidence type="ECO:0000256" key="5">
    <source>
        <dbReference type="ARBA" id="ARBA00022755"/>
    </source>
</evidence>
<dbReference type="AlphaFoldDB" id="X1PGH0"/>
<feature type="domain" description="SAICAR synthetase/ADE2 N-terminal" evidence="8">
    <location>
        <begin position="3"/>
        <end position="81"/>
    </location>
</feature>
<dbReference type="InterPro" id="IPR028923">
    <property type="entry name" value="SAICAR_synt/ADE2_N"/>
</dbReference>
<evidence type="ECO:0000256" key="7">
    <source>
        <dbReference type="SAM" id="MobiDB-lite"/>
    </source>
</evidence>
<feature type="compositionally biased region" description="Polar residues" evidence="7">
    <location>
        <begin position="8"/>
        <end position="24"/>
    </location>
</feature>
<keyword evidence="5" id="KW-0658">Purine biosynthesis</keyword>
<evidence type="ECO:0000256" key="3">
    <source>
        <dbReference type="ARBA" id="ARBA00022598"/>
    </source>
</evidence>
<proteinExistence type="predicted"/>
<accession>X1PGH0</accession>
<feature type="non-terminal residue" evidence="9">
    <location>
        <position position="1"/>
    </location>
</feature>
<evidence type="ECO:0000256" key="4">
    <source>
        <dbReference type="ARBA" id="ARBA00022741"/>
    </source>
</evidence>
<reference evidence="9" key="1">
    <citation type="journal article" date="2014" name="Front. Microbiol.">
        <title>High frequency of phylogenetically diverse reductive dehalogenase-homologous genes in deep subseafloor sedimentary metagenomes.</title>
        <authorList>
            <person name="Kawai M."/>
            <person name="Futagami T."/>
            <person name="Toyoda A."/>
            <person name="Takaki Y."/>
            <person name="Nishi S."/>
            <person name="Hori S."/>
            <person name="Arai W."/>
            <person name="Tsubouchi T."/>
            <person name="Morono Y."/>
            <person name="Uchiyama I."/>
            <person name="Ito T."/>
            <person name="Fujiyama A."/>
            <person name="Inagaki F."/>
            <person name="Takami H."/>
        </authorList>
    </citation>
    <scope>NUCLEOTIDE SEQUENCE</scope>
    <source>
        <strain evidence="9">Expedition CK06-06</strain>
    </source>
</reference>
<dbReference type="UniPathway" id="UPA00074">
    <property type="reaction ID" value="UER00131"/>
</dbReference>
<gene>
    <name evidence="9" type="ORF">S06H3_60206</name>
</gene>
<comment type="caution">
    <text evidence="9">The sequence shown here is derived from an EMBL/GenBank/DDBJ whole genome shotgun (WGS) entry which is preliminary data.</text>
</comment>
<dbReference type="SUPFAM" id="SSF56104">
    <property type="entry name" value="SAICAR synthase-like"/>
    <property type="match status" value="1"/>
</dbReference>
<dbReference type="GO" id="GO:0005524">
    <property type="term" value="F:ATP binding"/>
    <property type="evidence" value="ECO:0007669"/>
    <property type="project" value="UniProtKB-KW"/>
</dbReference>
<dbReference type="GO" id="GO:0004639">
    <property type="term" value="F:phosphoribosylaminoimidazolesuccinocarboxamide synthase activity"/>
    <property type="evidence" value="ECO:0007669"/>
    <property type="project" value="UniProtKB-EC"/>
</dbReference>
<sequence length="147" mass="16477">FSLPKGLQESQELPQPLFTPTTKAESGHDQPLSMDEMKKLVGEALAEEMRKKSLALYSYAQDYAQARGIIIADTKMEFGLDFPPTLFVTSLNLLLLKPGLIFMPGLLMAPTTITKLKPCLKPWAEPWIRLPELTSELLANFPALRIY</sequence>
<dbReference type="PANTHER" id="PTHR43700:SF1">
    <property type="entry name" value="PHOSPHORIBOSYLAMINOIMIDAZOLE-SUCCINOCARBOXAMIDE SYNTHASE"/>
    <property type="match status" value="1"/>
</dbReference>
<keyword evidence="4" id="KW-0547">Nucleotide-binding</keyword>
<feature type="region of interest" description="Disordered" evidence="7">
    <location>
        <begin position="1"/>
        <end position="33"/>
    </location>
</feature>